<reference evidence="3 4" key="1">
    <citation type="journal article" date="2011" name="J. Bacteriol.">
        <title>Complete genome sequence of Metallosphaera cuprina, a metal sulfide-oxidizing archaeon from a hot spring.</title>
        <authorList>
            <person name="Liu L.J."/>
            <person name="You X.Y."/>
            <person name="Zheng H."/>
            <person name="Wang S."/>
            <person name="Jiang C.Y."/>
            <person name="Liu S.J."/>
        </authorList>
    </citation>
    <scope>NUCLEOTIDE SEQUENCE [LARGE SCALE GENOMIC DNA]</scope>
    <source>
        <strain evidence="3 4">Ar-4</strain>
    </source>
</reference>
<evidence type="ECO:0000313" key="4">
    <source>
        <dbReference type="Proteomes" id="UP000007812"/>
    </source>
</evidence>
<dbReference type="InterPro" id="IPR024742">
    <property type="entry name" value="Glycogen_debranch_N"/>
</dbReference>
<dbReference type="eggNOG" id="arCOG03287">
    <property type="taxonomic scope" value="Archaea"/>
</dbReference>
<dbReference type="RefSeq" id="WP_013737417.1">
    <property type="nucleotide sequence ID" value="NC_015435.1"/>
</dbReference>
<proteinExistence type="predicted"/>
<evidence type="ECO:0000259" key="1">
    <source>
        <dbReference type="Pfam" id="PF06202"/>
    </source>
</evidence>
<dbReference type="EMBL" id="CP002656">
    <property type="protein sequence ID" value="AEB94919.1"/>
    <property type="molecule type" value="Genomic_DNA"/>
</dbReference>
<dbReference type="PANTHER" id="PTHR10569:SF2">
    <property type="entry name" value="GLYCOGEN DEBRANCHING ENZYME"/>
    <property type="match status" value="1"/>
</dbReference>
<dbReference type="Pfam" id="PF06202">
    <property type="entry name" value="GDE_C"/>
    <property type="match status" value="1"/>
</dbReference>
<protein>
    <submittedName>
        <fullName evidence="3">Glycogen debranching enzyme, putative</fullName>
    </submittedName>
</protein>
<evidence type="ECO:0000313" key="3">
    <source>
        <dbReference type="EMBL" id="AEB94919.1"/>
    </source>
</evidence>
<dbReference type="SUPFAM" id="SSF48208">
    <property type="entry name" value="Six-hairpin glycosidases"/>
    <property type="match status" value="1"/>
</dbReference>
<dbReference type="AlphaFoldDB" id="F4G271"/>
<dbReference type="GeneID" id="10493005"/>
<dbReference type="OrthoDB" id="8543at2157"/>
<dbReference type="InterPro" id="IPR008928">
    <property type="entry name" value="6-hairpin_glycosidase_sf"/>
</dbReference>
<dbReference type="KEGG" id="mcn:Mcup_0814"/>
<sequence>MIDPAECEELEWIIPTGTGGYSSSTVCGINSRTYHGLLIVPQDPPHRRYVVLSKVEDFLITDGQEYPLSTNHYTNNVFYPAGYKFLYQIERGENYITWEFTFGSSKVIKTLLVHRGYNAITLSYTSNRGVLNICPLVTFRSHHVTLKDRRPVFSYKIGQETSLMANGIPFLNMRVRGDHSIERTEYWYYNFFYRLDYERGTNYLDDLYNPFCISTKGNRVELDFYSGNFMEEIPKRKPRDVIELLSYGARSFVVKTGDSYAIIAGYHWFDEWGRDTMISLEGILLLNGLFDQAKNILTRYFDVLYKGMMPNNFLGNSEIAYKGVDVSLWGINAVYKYFEYTNDIEFLKKIFPRMLEVVDWYWKGNGTVLNKGNLLYHTGAPRTWMDAQFNGTVVTPREGAAVEINALWYNALMIMNYFSKKLGINDPEFWDKAEKVRSAFMEKFPSEKGLYDFIGLDDKPGTETRPNQLFAVGLPFPVVSKEVGRRVIEVVESELLRPYGLSTLSRKDKGYTPYYRGSRDSRDRAYHNGPIWPWLIGIYVDAKLNFEYDSLKLKNIINQFSPLLTLAAKEGGFIPELFEDIAPFKKGGCIAQAWSVAETLRALKNVINYS</sequence>
<dbReference type="GO" id="GO:0004134">
    <property type="term" value="F:4-alpha-glucanotransferase activity"/>
    <property type="evidence" value="ECO:0007669"/>
    <property type="project" value="InterPro"/>
</dbReference>
<dbReference type="Proteomes" id="UP000007812">
    <property type="component" value="Chromosome"/>
</dbReference>
<dbReference type="PATRIC" id="fig|1006006.8.peg.812"/>
<evidence type="ECO:0000259" key="2">
    <source>
        <dbReference type="Pfam" id="PF12439"/>
    </source>
</evidence>
<dbReference type="HOGENOM" id="CLU_026835_0_0_2"/>
<dbReference type="NCBIfam" id="TIGR01561">
    <property type="entry name" value="gde_arch"/>
    <property type="match status" value="1"/>
</dbReference>
<dbReference type="InterPro" id="IPR012341">
    <property type="entry name" value="6hp_glycosidase-like_sf"/>
</dbReference>
<organism evidence="3 4">
    <name type="scientific">Metallosphaera cuprina (strain Ar-4)</name>
    <dbReference type="NCBI Taxonomy" id="1006006"/>
    <lineage>
        <taxon>Archaea</taxon>
        <taxon>Thermoproteota</taxon>
        <taxon>Thermoprotei</taxon>
        <taxon>Sulfolobales</taxon>
        <taxon>Sulfolobaceae</taxon>
        <taxon>Metallosphaera</taxon>
    </lineage>
</organism>
<keyword evidence="4" id="KW-1185">Reference proteome</keyword>
<dbReference type="STRING" id="1006006.Mcup_0814"/>
<dbReference type="Gene3D" id="1.50.10.10">
    <property type="match status" value="1"/>
</dbReference>
<dbReference type="InterPro" id="IPR010401">
    <property type="entry name" value="AGL/Gdb1"/>
</dbReference>
<dbReference type="GO" id="GO:0005980">
    <property type="term" value="P:glycogen catabolic process"/>
    <property type="evidence" value="ECO:0007669"/>
    <property type="project" value="InterPro"/>
</dbReference>
<accession>F4G271</accession>
<feature type="domain" description="Glycogen debranching enzyme C-terminal" evidence="1">
    <location>
        <begin position="250"/>
        <end position="601"/>
    </location>
</feature>
<feature type="domain" description="Glycogen debranching enzyme bacterial and archaeal type N-terminal" evidence="2">
    <location>
        <begin position="11"/>
        <end position="216"/>
    </location>
</feature>
<dbReference type="InterPro" id="IPR032790">
    <property type="entry name" value="GDE_C"/>
</dbReference>
<name>F4G271_METCR</name>
<dbReference type="GO" id="GO:0004135">
    <property type="term" value="F:amylo-alpha-1,6-glucosidase activity"/>
    <property type="evidence" value="ECO:0007669"/>
    <property type="project" value="InterPro"/>
</dbReference>
<gene>
    <name evidence="3" type="ordered locus">Mcup_0814</name>
</gene>
<dbReference type="Pfam" id="PF12439">
    <property type="entry name" value="GDE_N"/>
    <property type="match status" value="1"/>
</dbReference>
<dbReference type="InterPro" id="IPR006451">
    <property type="entry name" value="Glycogen_debranch_arc"/>
</dbReference>
<dbReference type="PANTHER" id="PTHR10569">
    <property type="entry name" value="GLYCOGEN DEBRANCHING ENZYME"/>
    <property type="match status" value="1"/>
</dbReference>